<dbReference type="AlphaFoldDB" id="A0A061D2J0"/>
<dbReference type="EMBL" id="LK391708">
    <property type="protein sequence ID" value="CDR94996.1"/>
    <property type="molecule type" value="Genomic_DNA"/>
</dbReference>
<dbReference type="RefSeq" id="XP_012767182.1">
    <property type="nucleotide sequence ID" value="XM_012911728.1"/>
</dbReference>
<dbReference type="OrthoDB" id="366443at2759"/>
<evidence type="ECO:0000313" key="3">
    <source>
        <dbReference type="EMBL" id="CDR94996.1"/>
    </source>
</evidence>
<keyword evidence="2" id="KW-0812">Transmembrane</keyword>
<keyword evidence="2" id="KW-1133">Transmembrane helix</keyword>
<evidence type="ECO:0000313" key="4">
    <source>
        <dbReference type="Proteomes" id="UP000033188"/>
    </source>
</evidence>
<protein>
    <submittedName>
        <fullName evidence="3">Uncharacterized protein</fullName>
    </submittedName>
</protein>
<organism evidence="3 4">
    <name type="scientific">Babesia bigemina</name>
    <dbReference type="NCBI Taxonomy" id="5866"/>
    <lineage>
        <taxon>Eukaryota</taxon>
        <taxon>Sar</taxon>
        <taxon>Alveolata</taxon>
        <taxon>Apicomplexa</taxon>
        <taxon>Aconoidasida</taxon>
        <taxon>Piroplasmida</taxon>
        <taxon>Babesiidae</taxon>
        <taxon>Babesia</taxon>
    </lineage>
</organism>
<dbReference type="VEuPathDB" id="PiroplasmaDB:BBBOND_0201530"/>
<feature type="transmembrane region" description="Helical" evidence="2">
    <location>
        <begin position="171"/>
        <end position="196"/>
    </location>
</feature>
<dbReference type="GeneID" id="24563537"/>
<reference evidence="4" key="1">
    <citation type="submission" date="2014-06" db="EMBL/GenBank/DDBJ databases">
        <authorList>
            <person name="Aslett M."/>
            <person name="De Silva N."/>
        </authorList>
    </citation>
    <scope>NUCLEOTIDE SEQUENCE [LARGE SCALE GENOMIC DNA]</scope>
    <source>
        <strain evidence="4">Bond</strain>
    </source>
</reference>
<proteinExistence type="predicted"/>
<evidence type="ECO:0000256" key="2">
    <source>
        <dbReference type="SAM" id="Phobius"/>
    </source>
</evidence>
<name>A0A061D2J0_BABBI</name>
<keyword evidence="4" id="KW-1185">Reference proteome</keyword>
<evidence type="ECO:0000256" key="1">
    <source>
        <dbReference type="SAM" id="MobiDB-lite"/>
    </source>
</evidence>
<sequence length="490" mass="54589">MDDMDGRRDSREEVIPDASAEVGRTYDNVESPVPGNGFGEHDVPVFSPKCPMAEMEKEEPKGSDVEMGERRQSNFGADASGLTPSRGDVSTGDYVRPEVTIGTFQRDFEDEEEEEDRLFMNPLDPRIDDHQYRLRMFAIFGFLPFFWVGWLVGAIYGCVKKGTKPIHKKLTVLLSQLTFIVGVLITVLTLAIYFTLPVTKQDNLVIQMQPLIPSGLTAGVPLLEKSKKCGALTVDMYRRELKVKFGSLFADVHGNRPSDKTTVFVFKGLDAEWSEHKIFTGEFGAQLPNEPAETYSAKDDIFAVNITAGDPSTIRDEGTAGNIYGLPKLNVLMKCMDVKAKKIHLVATFDDKDAGAFKPDESQDPYETILAVGLFEPTDTTYLGNPAIPSYVGFVNKQIMCNKKNVYFPVEITGAKELSYEARNKGYGELKKYLTDPAKARSLTAKPLNLGFSYTTRELLTKTQTALKALMEYEKVKDTASESKRFKSCL</sequence>
<dbReference type="OMA" id="VYINTEM"/>
<feature type="transmembrane region" description="Helical" evidence="2">
    <location>
        <begin position="136"/>
        <end position="159"/>
    </location>
</feature>
<feature type="compositionally biased region" description="Basic and acidic residues" evidence="1">
    <location>
        <begin position="1"/>
        <end position="14"/>
    </location>
</feature>
<accession>A0A061D2J0</accession>
<keyword evidence="2" id="KW-0472">Membrane</keyword>
<gene>
    <name evidence="3" type="ORF">BBBOND_0201530</name>
</gene>
<dbReference type="KEGG" id="bbig:BBBOND_0201530"/>
<feature type="region of interest" description="Disordered" evidence="1">
    <location>
        <begin position="1"/>
        <end position="47"/>
    </location>
</feature>
<dbReference type="Proteomes" id="UP000033188">
    <property type="component" value="Chromosome 2"/>
</dbReference>